<evidence type="ECO:0000313" key="2">
    <source>
        <dbReference type="EnsemblPlants" id="PGSC0003DMT400092571"/>
    </source>
</evidence>
<dbReference type="InParanoid" id="M1DQ33"/>
<reference evidence="3" key="1">
    <citation type="journal article" date="2011" name="Nature">
        <title>Genome sequence and analysis of the tuber crop potato.</title>
        <authorList>
            <consortium name="The Potato Genome Sequencing Consortium"/>
        </authorList>
    </citation>
    <scope>NUCLEOTIDE SEQUENCE [LARGE SCALE GENOMIC DNA]</scope>
    <source>
        <strain evidence="3">cv. DM1-3 516 R44</strain>
    </source>
</reference>
<dbReference type="PaxDb" id="4113-PGSC0003DMT400092571"/>
<keyword evidence="3" id="KW-1185">Reference proteome</keyword>
<feature type="region of interest" description="Disordered" evidence="1">
    <location>
        <begin position="183"/>
        <end position="232"/>
    </location>
</feature>
<dbReference type="HOGENOM" id="CLU_954462_0_0_1"/>
<dbReference type="AlphaFoldDB" id="M1DQ33"/>
<feature type="region of interest" description="Disordered" evidence="1">
    <location>
        <begin position="52"/>
        <end position="85"/>
    </location>
</feature>
<dbReference type="Gramene" id="PGSC0003DMT400092571">
    <property type="protein sequence ID" value="PGSC0003DMT400092571"/>
    <property type="gene ID" value="PGSC0003DMG400042142"/>
</dbReference>
<feature type="compositionally biased region" description="Acidic residues" evidence="1">
    <location>
        <begin position="211"/>
        <end position="221"/>
    </location>
</feature>
<organism evidence="2 3">
    <name type="scientific">Solanum tuberosum</name>
    <name type="common">Potato</name>
    <dbReference type="NCBI Taxonomy" id="4113"/>
    <lineage>
        <taxon>Eukaryota</taxon>
        <taxon>Viridiplantae</taxon>
        <taxon>Streptophyta</taxon>
        <taxon>Embryophyta</taxon>
        <taxon>Tracheophyta</taxon>
        <taxon>Spermatophyta</taxon>
        <taxon>Magnoliopsida</taxon>
        <taxon>eudicotyledons</taxon>
        <taxon>Gunneridae</taxon>
        <taxon>Pentapetalae</taxon>
        <taxon>asterids</taxon>
        <taxon>lamiids</taxon>
        <taxon>Solanales</taxon>
        <taxon>Solanaceae</taxon>
        <taxon>Solanoideae</taxon>
        <taxon>Solaneae</taxon>
        <taxon>Solanum</taxon>
    </lineage>
</organism>
<evidence type="ECO:0000313" key="3">
    <source>
        <dbReference type="Proteomes" id="UP000011115"/>
    </source>
</evidence>
<feature type="region of interest" description="Disordered" evidence="1">
    <location>
        <begin position="248"/>
        <end position="292"/>
    </location>
</feature>
<accession>M1DQ33</accession>
<dbReference type="PANTHER" id="PTHR33180:SF31">
    <property type="entry name" value="POLYPROTEIN PROTEIN"/>
    <property type="match status" value="1"/>
</dbReference>
<dbReference type="PANTHER" id="PTHR33180">
    <property type="entry name" value="PHOTOSYSTEM II CP43 REACTION CENTER PROTEIN"/>
    <property type="match status" value="1"/>
</dbReference>
<feature type="region of interest" description="Disordered" evidence="1">
    <location>
        <begin position="1"/>
        <end position="31"/>
    </location>
</feature>
<dbReference type="Proteomes" id="UP000011115">
    <property type="component" value="Unassembled WGS sequence"/>
</dbReference>
<sequence>MGLYDTHLTTSELHREENDGSRTPTYKSEPENDQTFQWIWDELRSKALHDPARLPVTPIPSPPPAQTTEQASPVPSIQAPPTRSMNKLKAAVSRTILEEKRLSTNMIVDRKLVLKGKKKANSFVTTDHVVVRGKMVKCSILDINEELGRIEAEYNKDEDEWKRAAPVDTSPSIDVDILQADTTPSTQAGEPSVMPSIFEIPPTTATGDVVLVDDDDESDTSETEKKDLGTRDATVYDDLEDLEGATVQTMMEASLQDTSMIGSSGAQSTSEDESGIDAQTERTPDMQCSPQV</sequence>
<proteinExistence type="predicted"/>
<reference evidence="2" key="2">
    <citation type="submission" date="2015-06" db="UniProtKB">
        <authorList>
            <consortium name="EnsemblPlants"/>
        </authorList>
    </citation>
    <scope>IDENTIFICATION</scope>
    <source>
        <strain evidence="2">DM1-3 516 R44</strain>
    </source>
</reference>
<feature type="compositionally biased region" description="Polar residues" evidence="1">
    <location>
        <begin position="66"/>
        <end position="85"/>
    </location>
</feature>
<feature type="compositionally biased region" description="Polar residues" evidence="1">
    <location>
        <begin position="248"/>
        <end position="269"/>
    </location>
</feature>
<dbReference type="EnsemblPlants" id="PGSC0003DMT400092571">
    <property type="protein sequence ID" value="PGSC0003DMT400092571"/>
    <property type="gene ID" value="PGSC0003DMG400042142"/>
</dbReference>
<name>M1DQ33_SOLTU</name>
<protein>
    <submittedName>
        <fullName evidence="2">Polyprotein protein</fullName>
    </submittedName>
</protein>
<evidence type="ECO:0000256" key="1">
    <source>
        <dbReference type="SAM" id="MobiDB-lite"/>
    </source>
</evidence>